<dbReference type="RefSeq" id="WP_064123048.1">
    <property type="nucleotide sequence ID" value="NZ_CP015243.1"/>
</dbReference>
<dbReference type="PANTHER" id="PTHR28004">
    <property type="entry name" value="ZGC:162816-RELATED"/>
    <property type="match status" value="1"/>
</dbReference>
<evidence type="ECO:0000259" key="3">
    <source>
        <dbReference type="SMART" id="SM01119"/>
    </source>
</evidence>
<dbReference type="AlphaFoldDB" id="A0A172YG23"/>
<dbReference type="SUPFAM" id="SSF51419">
    <property type="entry name" value="PLP-binding barrel"/>
    <property type="match status" value="1"/>
</dbReference>
<keyword evidence="5" id="KW-1185">Reference proteome</keyword>
<dbReference type="CDD" id="cd06820">
    <property type="entry name" value="PLPDE_III_LS_D-TA_like"/>
    <property type="match status" value="1"/>
</dbReference>
<dbReference type="InterPro" id="IPR051466">
    <property type="entry name" value="D-amino_acid_metab_enzyme"/>
</dbReference>
<accession>A0A172YG23</accession>
<comment type="similarity">
    <text evidence="1">Belongs to the DSD1 family.</text>
</comment>
<dbReference type="PANTHER" id="PTHR28004:SF2">
    <property type="entry name" value="D-SERINE DEHYDRATASE"/>
    <property type="match status" value="1"/>
</dbReference>
<dbReference type="GO" id="GO:0008721">
    <property type="term" value="F:D-serine ammonia-lyase activity"/>
    <property type="evidence" value="ECO:0007669"/>
    <property type="project" value="TreeGrafter"/>
</dbReference>
<dbReference type="Gene3D" id="2.40.37.20">
    <property type="entry name" value="D-serine dehydratase-like domain"/>
    <property type="match status" value="1"/>
</dbReference>
<proteinExistence type="inferred from homology"/>
<feature type="domain" description="D-serine dehydratase-like" evidence="3">
    <location>
        <begin position="244"/>
        <end position="336"/>
    </location>
</feature>
<dbReference type="InterPro" id="IPR042208">
    <property type="entry name" value="D-ser_dehydrat-like_sf"/>
</dbReference>
<evidence type="ECO:0000256" key="2">
    <source>
        <dbReference type="ARBA" id="ARBA00023239"/>
    </source>
</evidence>
<dbReference type="Proteomes" id="UP000077875">
    <property type="component" value="Chromosome"/>
</dbReference>
<dbReference type="STRING" id="376489.A5892_12280"/>
<dbReference type="Gene3D" id="3.20.20.10">
    <property type="entry name" value="Alanine racemase"/>
    <property type="match status" value="1"/>
</dbReference>
<dbReference type="InterPro" id="IPR026956">
    <property type="entry name" value="D-ser_dehydrat-like_dom"/>
</dbReference>
<evidence type="ECO:0000313" key="4">
    <source>
        <dbReference type="EMBL" id="ANF58147.1"/>
    </source>
</evidence>
<protein>
    <submittedName>
        <fullName evidence="4">Alanine racemase</fullName>
    </submittedName>
</protein>
<keyword evidence="2" id="KW-0456">Lyase</keyword>
<dbReference type="Pfam" id="PF14031">
    <property type="entry name" value="D-ser_dehydrat"/>
    <property type="match status" value="1"/>
</dbReference>
<dbReference type="GO" id="GO:0036088">
    <property type="term" value="P:D-serine catabolic process"/>
    <property type="evidence" value="ECO:0007669"/>
    <property type="project" value="TreeGrafter"/>
</dbReference>
<evidence type="ECO:0000256" key="1">
    <source>
        <dbReference type="ARBA" id="ARBA00005323"/>
    </source>
</evidence>
<dbReference type="EMBL" id="CP015243">
    <property type="protein sequence ID" value="ANF58147.1"/>
    <property type="molecule type" value="Genomic_DNA"/>
</dbReference>
<dbReference type="KEGG" id="haa:A5892_12280"/>
<name>A0A172YG23_9GAMM</name>
<evidence type="ECO:0000313" key="5">
    <source>
        <dbReference type="Proteomes" id="UP000077875"/>
    </source>
</evidence>
<dbReference type="Pfam" id="PF01168">
    <property type="entry name" value="Ala_racemase_N"/>
    <property type="match status" value="1"/>
</dbReference>
<organism evidence="4 5">
    <name type="scientific">Halotalea alkalilenta</name>
    <dbReference type="NCBI Taxonomy" id="376489"/>
    <lineage>
        <taxon>Bacteria</taxon>
        <taxon>Pseudomonadati</taxon>
        <taxon>Pseudomonadota</taxon>
        <taxon>Gammaproteobacteria</taxon>
        <taxon>Oceanospirillales</taxon>
        <taxon>Halomonadaceae</taxon>
        <taxon>Halotalea</taxon>
    </lineage>
</organism>
<reference evidence="4 5" key="1">
    <citation type="submission" date="2016-04" db="EMBL/GenBank/DDBJ databases">
        <title>Complete Genome Sequence of Halotalea alkalilenta IHB B 13600.</title>
        <authorList>
            <person name="Swarnkar M.K."/>
            <person name="Sharma A."/>
            <person name="Kaushal K."/>
            <person name="Soni R."/>
            <person name="Rana S."/>
            <person name="Singh A.K."/>
            <person name="Gulati A."/>
        </authorList>
    </citation>
    <scope>NUCLEOTIDE SEQUENCE [LARGE SCALE GENOMIC DNA]</scope>
    <source>
        <strain evidence="4 5">IHB B 13600</strain>
    </source>
</reference>
<dbReference type="InterPro" id="IPR029066">
    <property type="entry name" value="PLP-binding_barrel"/>
</dbReference>
<gene>
    <name evidence="4" type="ORF">A5892_12280</name>
</gene>
<dbReference type="SMART" id="SM01119">
    <property type="entry name" value="D-ser_dehydrat"/>
    <property type="match status" value="1"/>
</dbReference>
<dbReference type="InterPro" id="IPR001608">
    <property type="entry name" value="Ala_racemase_N"/>
</dbReference>
<sequence>MRLTELDTPCVVIDEDKVEANLAGFQRHCDTLGVALRPHIKTHKLPELARRQLELGAKGITCQKIGEAEVFAAAGFDDILITFNIVGPAKLERLAALAARVERLCVVADSATVVEGLAGCFDRPERPLGVMVECDTGAGRCGVQSAEAALELARRIEAAPGLRFAGLMTYPKAFNEAQVQAWFSRAQALFDQAGIAIPTFSSGGTPSMWKLAEAPIVTEYRIGTYAYQDRSQVAAGACRLDDCALAVMTTVVSCPTPDRVVVDAGSKALTSDLLGLEGYGCVLGHPEARVVGLSEEHGTLDFSACAERPAVGDLLSIVPNHACPVSNLFDQVHFHRAGLLTRSLPVAARGKVG</sequence>